<evidence type="ECO:0000313" key="2">
    <source>
        <dbReference type="Proteomes" id="UP001153954"/>
    </source>
</evidence>
<reference evidence="1" key="1">
    <citation type="submission" date="2022-03" db="EMBL/GenBank/DDBJ databases">
        <authorList>
            <person name="Tunstrom K."/>
        </authorList>
    </citation>
    <scope>NUCLEOTIDE SEQUENCE</scope>
</reference>
<keyword evidence="2" id="KW-1185">Reference proteome</keyword>
<name>A0AAU9VF95_EUPED</name>
<sequence>MGQLKRSVCRRARRCPVPASRDASDRAEHRSDSISLHYHYPLSAIRKRFRCLLLLRGARRCSGSFGIARVRSGALGIAQTRSAPPERGDAPVLEFLSLHSNNDQSTNLLILLYRSAAAPRCRPNVVFGNIYSF</sequence>
<proteinExistence type="predicted"/>
<protein>
    <submittedName>
        <fullName evidence="1">Uncharacterized protein</fullName>
    </submittedName>
</protein>
<organism evidence="1 2">
    <name type="scientific">Euphydryas editha</name>
    <name type="common">Edith's checkerspot</name>
    <dbReference type="NCBI Taxonomy" id="104508"/>
    <lineage>
        <taxon>Eukaryota</taxon>
        <taxon>Metazoa</taxon>
        <taxon>Ecdysozoa</taxon>
        <taxon>Arthropoda</taxon>
        <taxon>Hexapoda</taxon>
        <taxon>Insecta</taxon>
        <taxon>Pterygota</taxon>
        <taxon>Neoptera</taxon>
        <taxon>Endopterygota</taxon>
        <taxon>Lepidoptera</taxon>
        <taxon>Glossata</taxon>
        <taxon>Ditrysia</taxon>
        <taxon>Papilionoidea</taxon>
        <taxon>Nymphalidae</taxon>
        <taxon>Nymphalinae</taxon>
        <taxon>Euphydryas</taxon>
    </lineage>
</organism>
<evidence type="ECO:0000313" key="1">
    <source>
        <dbReference type="EMBL" id="CAH2108715.1"/>
    </source>
</evidence>
<comment type="caution">
    <text evidence="1">The sequence shown here is derived from an EMBL/GenBank/DDBJ whole genome shotgun (WGS) entry which is preliminary data.</text>
</comment>
<dbReference type="AlphaFoldDB" id="A0AAU9VF95"/>
<dbReference type="Proteomes" id="UP001153954">
    <property type="component" value="Unassembled WGS sequence"/>
</dbReference>
<dbReference type="EMBL" id="CAKOGL010000031">
    <property type="protein sequence ID" value="CAH2108715.1"/>
    <property type="molecule type" value="Genomic_DNA"/>
</dbReference>
<gene>
    <name evidence="1" type="ORF">EEDITHA_LOCUS22623</name>
</gene>
<accession>A0AAU9VF95</accession>